<reference evidence="5 6" key="1">
    <citation type="submission" date="2021-03" db="EMBL/GenBank/DDBJ databases">
        <title>Aliifodinibius sp. nov., a new bacterium isolated from saline soil.</title>
        <authorList>
            <person name="Galisteo C."/>
            <person name="De La Haba R."/>
            <person name="Sanchez-Porro C."/>
            <person name="Ventosa A."/>
        </authorList>
    </citation>
    <scope>NUCLEOTIDE SEQUENCE [LARGE SCALE GENOMIC DNA]</scope>
    <source>
        <strain evidence="5 6">1BSP15-2V2</strain>
    </source>
</reference>
<dbReference type="PANTHER" id="PTHR47572:SF4">
    <property type="entry name" value="LACTONASE DRP35"/>
    <property type="match status" value="1"/>
</dbReference>
<keyword evidence="6" id="KW-1185">Reference proteome</keyword>
<evidence type="ECO:0000313" key="5">
    <source>
        <dbReference type="EMBL" id="MCW9707956.1"/>
    </source>
</evidence>
<dbReference type="InterPro" id="IPR051262">
    <property type="entry name" value="SMP-30/CGR1_Lactonase"/>
</dbReference>
<keyword evidence="3" id="KW-0732">Signal</keyword>
<name>A0ABT3PQ33_9BACT</name>
<organism evidence="5 6">
    <name type="scientific">Fodinibius salsisoli</name>
    <dbReference type="NCBI Taxonomy" id="2820877"/>
    <lineage>
        <taxon>Bacteria</taxon>
        <taxon>Pseudomonadati</taxon>
        <taxon>Balneolota</taxon>
        <taxon>Balneolia</taxon>
        <taxon>Balneolales</taxon>
        <taxon>Balneolaceae</taxon>
        <taxon>Fodinibius</taxon>
    </lineage>
</organism>
<feature type="signal peptide" evidence="3">
    <location>
        <begin position="1"/>
        <end position="24"/>
    </location>
</feature>
<dbReference type="PROSITE" id="PS51257">
    <property type="entry name" value="PROKAR_LIPOPROTEIN"/>
    <property type="match status" value="1"/>
</dbReference>
<protein>
    <submittedName>
        <fullName evidence="5">SMP-30/gluconolactonase/LRE family protein</fullName>
    </submittedName>
</protein>
<evidence type="ECO:0000256" key="3">
    <source>
        <dbReference type="SAM" id="SignalP"/>
    </source>
</evidence>
<dbReference type="SUPFAM" id="SSF63829">
    <property type="entry name" value="Calcium-dependent phosphotriesterase"/>
    <property type="match status" value="1"/>
</dbReference>
<keyword evidence="1" id="KW-0378">Hydrolase</keyword>
<evidence type="ECO:0000313" key="6">
    <source>
        <dbReference type="Proteomes" id="UP001207918"/>
    </source>
</evidence>
<evidence type="ECO:0000259" key="4">
    <source>
        <dbReference type="Pfam" id="PF08450"/>
    </source>
</evidence>
<dbReference type="Gene3D" id="2.120.10.30">
    <property type="entry name" value="TolB, C-terminal domain"/>
    <property type="match status" value="1"/>
</dbReference>
<dbReference type="PRINTS" id="PR01790">
    <property type="entry name" value="SMP30FAMILY"/>
</dbReference>
<comment type="caution">
    <text evidence="5">The sequence shown here is derived from an EMBL/GenBank/DDBJ whole genome shotgun (WGS) entry which is preliminary data.</text>
</comment>
<feature type="domain" description="SMP-30/Gluconolactonase/LRE-like region" evidence="4">
    <location>
        <begin position="73"/>
        <end position="316"/>
    </location>
</feature>
<evidence type="ECO:0000256" key="1">
    <source>
        <dbReference type="ARBA" id="ARBA00022801"/>
    </source>
</evidence>
<accession>A0ABT3PQ33</accession>
<dbReference type="InterPro" id="IPR005511">
    <property type="entry name" value="SMP-30"/>
</dbReference>
<sequence length="330" mass="35374">MKKLTFVSLSILAVLLIMTGCSEKSEQKPQEQQKVSASEAGHHPEAIVSPGAALTKVTGDYIFDTAGSPLFMDGRLYFTNNNFDQPEVSRTLRQNPDGSIDTLAMDNGVTTTLQASGKGTIYACQMLGHKVVELDTDGQIINTVAAKYNGTRIDGPNDIVVDQKGGLYFSDSQFIAGGQKMQETPAVYYVNEEGELSRVIDDIPFPNGMALSPEGTTLYVANTQGGHLLAYDVREDGTVHNKRDFGALKLAEGEEESGADGMAVDTEGNVYVATTKGVGVQIFNPQGKYLGNIETPTPSNNVSFGGNNNQILYITAQDGIYSIPVQIKGL</sequence>
<proteinExistence type="predicted"/>
<dbReference type="RefSeq" id="WP_265766742.1">
    <property type="nucleotide sequence ID" value="NZ_JAGGJA010000009.1"/>
</dbReference>
<dbReference type="EMBL" id="JAGGJA010000009">
    <property type="protein sequence ID" value="MCW9707956.1"/>
    <property type="molecule type" value="Genomic_DNA"/>
</dbReference>
<dbReference type="Pfam" id="PF08450">
    <property type="entry name" value="SGL"/>
    <property type="match status" value="1"/>
</dbReference>
<feature type="chain" id="PRO_5046154048" evidence="3">
    <location>
        <begin position="25"/>
        <end position="330"/>
    </location>
</feature>
<dbReference type="InterPro" id="IPR013658">
    <property type="entry name" value="SGL"/>
</dbReference>
<dbReference type="PANTHER" id="PTHR47572">
    <property type="entry name" value="LIPOPROTEIN-RELATED"/>
    <property type="match status" value="1"/>
</dbReference>
<evidence type="ECO:0000256" key="2">
    <source>
        <dbReference type="SAM" id="MobiDB-lite"/>
    </source>
</evidence>
<gene>
    <name evidence="5" type="ORF">J6I44_13900</name>
</gene>
<feature type="region of interest" description="Disordered" evidence="2">
    <location>
        <begin position="23"/>
        <end position="42"/>
    </location>
</feature>
<dbReference type="Proteomes" id="UP001207918">
    <property type="component" value="Unassembled WGS sequence"/>
</dbReference>
<dbReference type="InterPro" id="IPR011042">
    <property type="entry name" value="6-blade_b-propeller_TolB-like"/>
</dbReference>